<dbReference type="AlphaFoldDB" id="A0A5C6V1X6"/>
<dbReference type="SUPFAM" id="SSF53850">
    <property type="entry name" value="Periplasmic binding protein-like II"/>
    <property type="match status" value="1"/>
</dbReference>
<dbReference type="Proteomes" id="UP001481677">
    <property type="component" value="Unassembled WGS sequence"/>
</dbReference>
<protein>
    <submittedName>
        <fullName evidence="2">ABC transporter substrate-binding protein</fullName>
    </submittedName>
    <submittedName>
        <fullName evidence="1">Substrate-binding domain-containing protein</fullName>
    </submittedName>
</protein>
<evidence type="ECO:0000313" key="3">
    <source>
        <dbReference type="Proteomes" id="UP000321776"/>
    </source>
</evidence>
<reference evidence="2" key="2">
    <citation type="submission" date="2019-08" db="EMBL/GenBank/DDBJ databases">
        <authorList>
            <person name="Im W.-T."/>
        </authorList>
    </citation>
    <scope>NUCLEOTIDE SEQUENCE</scope>
    <source>
        <strain evidence="2">NF 2-5-3</strain>
    </source>
</reference>
<dbReference type="InterPro" id="IPR050682">
    <property type="entry name" value="ModA/WtpA"/>
</dbReference>
<evidence type="ECO:0000313" key="4">
    <source>
        <dbReference type="Proteomes" id="UP001481677"/>
    </source>
</evidence>
<dbReference type="GO" id="GO:0015689">
    <property type="term" value="P:molybdate ion transport"/>
    <property type="evidence" value="ECO:0007669"/>
    <property type="project" value="TreeGrafter"/>
</dbReference>
<name>A0A5C6V1X6_9BURK</name>
<sequence>MVNAPCTTPLKVVSSMATRQLLADLVEAYRRETDEQVEVVSMGGVAAARRVLEGEPYDVVVLASDAIERLAAARRVDPHSRVDLVRSGIAVAVKAGAELPGIGNAAAVRRAVMNARAVGYSTGPSGTYLLKLFESWGIGADSSMPRVVQAPPGVPVGSLVASGEVDIGFQQLSELMHLDGIAVVGLLPPDIQSTTIFSAAICGTTQQQEKARALIVFLASPAAHDAKLGHGMEPA</sequence>
<dbReference type="Gene3D" id="3.40.190.10">
    <property type="entry name" value="Periplasmic binding protein-like II"/>
    <property type="match status" value="2"/>
</dbReference>
<reference evidence="1 4" key="3">
    <citation type="submission" date="2024-01" db="EMBL/GenBank/DDBJ databases">
        <title>The diversity of rhizobia nodulating Mimosa spp. in eleven states of Brazil covering several biomes is determined by host plant, location, and edaphic factors.</title>
        <authorList>
            <person name="Rouws L."/>
            <person name="Barauna A."/>
            <person name="Beukes C."/>
            <person name="De Faria S.M."/>
            <person name="Gross E."/>
            <person name="Dos Reis Junior F.B."/>
            <person name="Simon M."/>
            <person name="Maluk M."/>
            <person name="Odee D.W."/>
            <person name="Kenicer G."/>
            <person name="Young J.P.W."/>
            <person name="Reis V.M."/>
            <person name="Zilli J."/>
            <person name="James E.K."/>
        </authorList>
    </citation>
    <scope>NUCLEOTIDE SEQUENCE [LARGE SCALE GENOMIC DNA]</scope>
    <source>
        <strain evidence="1 4">JPY530</strain>
    </source>
</reference>
<evidence type="ECO:0000313" key="2">
    <source>
        <dbReference type="EMBL" id="TXC79482.1"/>
    </source>
</evidence>
<dbReference type="Pfam" id="PF13531">
    <property type="entry name" value="SBP_bac_11"/>
    <property type="match status" value="1"/>
</dbReference>
<dbReference type="EMBL" id="VOQS01000005">
    <property type="protein sequence ID" value="TXC79482.1"/>
    <property type="molecule type" value="Genomic_DNA"/>
</dbReference>
<dbReference type="PANTHER" id="PTHR30632:SF11">
    <property type="entry name" value="BLR4797 PROTEIN"/>
    <property type="match status" value="1"/>
</dbReference>
<dbReference type="Proteomes" id="UP000321776">
    <property type="component" value="Unassembled WGS sequence"/>
</dbReference>
<gene>
    <name evidence="2" type="ORF">FRZ40_34420</name>
    <name evidence="1" type="ORF">V4C56_00525</name>
</gene>
<organism evidence="2 3">
    <name type="scientific">Paraburkholderia azotifigens</name>
    <dbReference type="NCBI Taxonomy" id="2057004"/>
    <lineage>
        <taxon>Bacteria</taxon>
        <taxon>Pseudomonadati</taxon>
        <taxon>Pseudomonadota</taxon>
        <taxon>Betaproteobacteria</taxon>
        <taxon>Burkholderiales</taxon>
        <taxon>Burkholderiaceae</taxon>
        <taxon>Paraburkholderia</taxon>
    </lineage>
</organism>
<dbReference type="PANTHER" id="PTHR30632">
    <property type="entry name" value="MOLYBDATE-BINDING PERIPLASMIC PROTEIN"/>
    <property type="match status" value="1"/>
</dbReference>
<reference evidence="2 3" key="1">
    <citation type="journal article" date="2018" name="Int. J. Syst. Evol. Microbiol.">
        <title>Paraburkholderia azotifigens sp. nov., a nitrogen-fixing bacterium isolated from paddy soil.</title>
        <authorList>
            <person name="Choi G.M."/>
            <person name="Im W.T."/>
        </authorList>
    </citation>
    <scope>NUCLEOTIDE SEQUENCE [LARGE SCALE GENOMIC DNA]</scope>
    <source>
        <strain evidence="2 3">NF 2-5-3</strain>
    </source>
</reference>
<comment type="caution">
    <text evidence="2">The sequence shown here is derived from an EMBL/GenBank/DDBJ whole genome shotgun (WGS) entry which is preliminary data.</text>
</comment>
<keyword evidence="4" id="KW-1185">Reference proteome</keyword>
<accession>A0A5C6V1X6</accession>
<dbReference type="EMBL" id="JAZHGA010000001">
    <property type="protein sequence ID" value="MEM5338105.1"/>
    <property type="molecule type" value="Genomic_DNA"/>
</dbReference>
<proteinExistence type="predicted"/>
<evidence type="ECO:0000313" key="1">
    <source>
        <dbReference type="EMBL" id="MEM5338105.1"/>
    </source>
</evidence>
<dbReference type="RefSeq" id="WP_147237179.1">
    <property type="nucleotide sequence ID" value="NZ_JAZHFZ010000001.1"/>
</dbReference>
<dbReference type="GO" id="GO:0030973">
    <property type="term" value="F:molybdate ion binding"/>
    <property type="evidence" value="ECO:0007669"/>
    <property type="project" value="TreeGrafter"/>
</dbReference>